<accession>A0A4D4IZQ9</accession>
<dbReference type="EMBL" id="BJFL01000004">
    <property type="protein sequence ID" value="GDY29825.1"/>
    <property type="molecule type" value="Genomic_DNA"/>
</dbReference>
<protein>
    <submittedName>
        <fullName evidence="1">Uncharacterized protein</fullName>
    </submittedName>
</protein>
<comment type="caution">
    <text evidence="1">The sequence shown here is derived from an EMBL/GenBank/DDBJ whole genome shotgun (WGS) entry which is preliminary data.</text>
</comment>
<gene>
    <name evidence="1" type="ORF">GTS_14580</name>
</gene>
<organism evidence="1 2">
    <name type="scientific">Gandjariella thermophila</name>
    <dbReference type="NCBI Taxonomy" id="1931992"/>
    <lineage>
        <taxon>Bacteria</taxon>
        <taxon>Bacillati</taxon>
        <taxon>Actinomycetota</taxon>
        <taxon>Actinomycetes</taxon>
        <taxon>Pseudonocardiales</taxon>
        <taxon>Pseudonocardiaceae</taxon>
        <taxon>Gandjariella</taxon>
    </lineage>
</organism>
<evidence type="ECO:0000313" key="1">
    <source>
        <dbReference type="EMBL" id="GDY29825.1"/>
    </source>
</evidence>
<sequence>MVKYRTRLEREHIELLPTREALGAGLVNVTIAPIIQIGPQFNVAFVLFGGTINEHNVLSQHGDPEL</sequence>
<evidence type="ECO:0000313" key="2">
    <source>
        <dbReference type="Proteomes" id="UP000298860"/>
    </source>
</evidence>
<dbReference type="AlphaFoldDB" id="A0A4D4IZQ9"/>
<proteinExistence type="predicted"/>
<reference evidence="2" key="1">
    <citation type="submission" date="2019-04" db="EMBL/GenBank/DDBJ databases">
        <title>Draft genome sequence of Pseudonocardiaceae bacterium SL3-2-4.</title>
        <authorList>
            <person name="Ningsih F."/>
            <person name="Yokota A."/>
            <person name="Sakai Y."/>
            <person name="Nanatani K."/>
            <person name="Yabe S."/>
            <person name="Oetari A."/>
            <person name="Sjamsuridzal W."/>
        </authorList>
    </citation>
    <scope>NUCLEOTIDE SEQUENCE [LARGE SCALE GENOMIC DNA]</scope>
    <source>
        <strain evidence="2">SL3-2-4</strain>
    </source>
</reference>
<keyword evidence="2" id="KW-1185">Reference proteome</keyword>
<dbReference type="OrthoDB" id="5192295at2"/>
<dbReference type="RefSeq" id="WP_137812965.1">
    <property type="nucleotide sequence ID" value="NZ_BJFL01000004.1"/>
</dbReference>
<dbReference type="Proteomes" id="UP000298860">
    <property type="component" value="Unassembled WGS sequence"/>
</dbReference>
<name>A0A4D4IZQ9_9PSEU</name>